<dbReference type="CDD" id="cd00104">
    <property type="entry name" value="KAZAL_FS"/>
    <property type="match status" value="1"/>
</dbReference>
<feature type="domain" description="Kazal-like" evidence="2">
    <location>
        <begin position="31"/>
        <end position="80"/>
    </location>
</feature>
<sequence>NFITQFQLLLSLKTSCLFHGSNHNISRGHRTKPEPSCACQEKVPVCGSDGWTHPSICQLREAASSSNTTKNLSRRGPCYSS</sequence>
<dbReference type="Pfam" id="PF07648">
    <property type="entry name" value="Kazal_2"/>
    <property type="match status" value="1"/>
</dbReference>
<dbReference type="InterPro" id="IPR036058">
    <property type="entry name" value="Kazal_dom_sf"/>
</dbReference>
<dbReference type="Ensembl" id="ENSHBUT00000026899.1">
    <property type="protein sequence ID" value="ENSHBUP00000017984.1"/>
    <property type="gene ID" value="ENSHBUG00000020070.1"/>
</dbReference>
<dbReference type="Gene3D" id="3.30.60.30">
    <property type="match status" value="1"/>
</dbReference>
<dbReference type="SMART" id="SM00280">
    <property type="entry name" value="KAZAL"/>
    <property type="match status" value="1"/>
</dbReference>
<reference evidence="3" key="1">
    <citation type="submission" date="2025-08" db="UniProtKB">
        <authorList>
            <consortium name="Ensembl"/>
        </authorList>
    </citation>
    <scope>IDENTIFICATION</scope>
</reference>
<evidence type="ECO:0000259" key="2">
    <source>
        <dbReference type="PROSITE" id="PS51465"/>
    </source>
</evidence>
<reference evidence="3" key="2">
    <citation type="submission" date="2025-09" db="UniProtKB">
        <authorList>
            <consortium name="Ensembl"/>
        </authorList>
    </citation>
    <scope>IDENTIFICATION</scope>
</reference>
<keyword evidence="4" id="KW-1185">Reference proteome</keyword>
<dbReference type="SUPFAM" id="SSF100895">
    <property type="entry name" value="Kazal-type serine protease inhibitors"/>
    <property type="match status" value="1"/>
</dbReference>
<organism evidence="3 4">
    <name type="scientific">Haplochromis burtoni</name>
    <name type="common">Burton's mouthbrooder</name>
    <name type="synonym">Chromis burtoni</name>
    <dbReference type="NCBI Taxonomy" id="8153"/>
    <lineage>
        <taxon>Eukaryota</taxon>
        <taxon>Metazoa</taxon>
        <taxon>Chordata</taxon>
        <taxon>Craniata</taxon>
        <taxon>Vertebrata</taxon>
        <taxon>Euteleostomi</taxon>
        <taxon>Actinopterygii</taxon>
        <taxon>Neopterygii</taxon>
        <taxon>Teleostei</taxon>
        <taxon>Neoteleostei</taxon>
        <taxon>Acanthomorphata</taxon>
        <taxon>Ovalentaria</taxon>
        <taxon>Cichlomorphae</taxon>
        <taxon>Cichliformes</taxon>
        <taxon>Cichlidae</taxon>
        <taxon>African cichlids</taxon>
        <taxon>Pseudocrenilabrinae</taxon>
        <taxon>Haplochromini</taxon>
        <taxon>Haplochromis</taxon>
    </lineage>
</organism>
<evidence type="ECO:0000256" key="1">
    <source>
        <dbReference type="SAM" id="MobiDB-lite"/>
    </source>
</evidence>
<accession>A0A3Q2W9A5</accession>
<dbReference type="PROSITE" id="PS51465">
    <property type="entry name" value="KAZAL_2"/>
    <property type="match status" value="1"/>
</dbReference>
<proteinExistence type="predicted"/>
<name>A0A3Q2W9A5_HAPBU</name>
<dbReference type="Proteomes" id="UP000264840">
    <property type="component" value="Unplaced"/>
</dbReference>
<evidence type="ECO:0000313" key="4">
    <source>
        <dbReference type="Proteomes" id="UP000264840"/>
    </source>
</evidence>
<dbReference type="InterPro" id="IPR002350">
    <property type="entry name" value="Kazal_dom"/>
</dbReference>
<dbReference type="AlphaFoldDB" id="A0A3Q2W9A5"/>
<protein>
    <recommendedName>
        <fullName evidence="2">Kazal-like domain-containing protein</fullName>
    </recommendedName>
</protein>
<feature type="region of interest" description="Disordered" evidence="1">
    <location>
        <begin position="62"/>
        <end position="81"/>
    </location>
</feature>
<dbReference type="GeneTree" id="ENSGT00940000178139"/>
<evidence type="ECO:0000313" key="3">
    <source>
        <dbReference type="Ensembl" id="ENSHBUP00000017984.1"/>
    </source>
</evidence>
<dbReference type="OMA" id="CMSEAHG"/>